<gene>
    <name evidence="1" type="ORF">QJT80_05560</name>
</gene>
<reference evidence="1" key="1">
    <citation type="journal article" date="2023" name="Int. J. Mol. Sci.">
        <title>Metagenomics Revealed a New Genus 'Candidatus Thiocaldithrix dubininis' gen. nov., sp. nov. and a New Species 'Candidatus Thiothrix putei' sp. nov. in the Family Thiotrichaceae, Some Members of Which Have Traits of Both Na+- and H+-Motive Energetics.</title>
        <authorList>
            <person name="Ravin N.V."/>
            <person name="Muntyan M.S."/>
            <person name="Smolyakov D.D."/>
            <person name="Rudenko T.S."/>
            <person name="Beletsky A.V."/>
            <person name="Mardanov A.V."/>
            <person name="Grabovich M.Y."/>
        </authorList>
    </citation>
    <scope>NUCLEOTIDE SEQUENCE</scope>
    <source>
        <strain evidence="1">GKL-01</strain>
    </source>
</reference>
<dbReference type="PANTHER" id="PTHR38733">
    <property type="entry name" value="PROTEIN MCRC"/>
    <property type="match status" value="1"/>
</dbReference>
<dbReference type="Proteomes" id="UP001300672">
    <property type="component" value="Chromosome"/>
</dbReference>
<name>A0AA95H6W8_9GAMM</name>
<dbReference type="KEGG" id="tdu:QJT80_05560"/>
<accession>A0AA95H6W8</accession>
<protein>
    <submittedName>
        <fullName evidence="1">McrC family protein</fullName>
    </submittedName>
</protein>
<evidence type="ECO:0000313" key="1">
    <source>
        <dbReference type="EMBL" id="WGZ91947.1"/>
    </source>
</evidence>
<sequence length="422" mass="50122">MTKSHVIFEHSKITKNCISESAFEWLTRYILEDEEKQPPFIKHYGDRLQVKNYVGIIETPCGTCIEVLPKIYKNETEEEQNKSKQLLWKMLAVVYDLKSLEATEANLEKRSGRLIDILISYFLQAASHIVHRGLRSDYVRIQAERNFIKGRLRVSQQLRQPLSKQHKFQIEYDCFLPNRPENRLLKTALQKVLKWTLDSDNQRHIRQLLLHFDEIPTSTQAKQDLMSWSTQRDMVYYQAAKPWVELIITEQTPWFNKGSWQGISLLFPMETLFEKYVAKQLKKQLVNNFELRTQLNNKYLVKHKTKQEEKYLFQLKPDLAILEKKKIIVILDTKWKLLDISSYQYGLKQSDFYQLFAYGHQYLEGKGDLVLIYPKTERFQEPLSPFYYSEALTLWVVPFCLENNKLILDNTPLLSYFQPTDD</sequence>
<dbReference type="REBASE" id="965889">
    <property type="entry name" value="TduGKL01McrBCP"/>
</dbReference>
<dbReference type="AlphaFoldDB" id="A0AA95H6W8"/>
<proteinExistence type="predicted"/>
<dbReference type="EMBL" id="CP124755">
    <property type="protein sequence ID" value="WGZ91947.1"/>
    <property type="molecule type" value="Genomic_DNA"/>
</dbReference>
<dbReference type="PANTHER" id="PTHR38733:SF1">
    <property type="entry name" value="TYPE IV METHYL-DIRECTED RESTRICTION ENZYME ECOKMCRBC"/>
    <property type="match status" value="1"/>
</dbReference>
<dbReference type="InterPro" id="IPR019292">
    <property type="entry name" value="McrC"/>
</dbReference>
<dbReference type="Pfam" id="PF10117">
    <property type="entry name" value="McrBC"/>
    <property type="match status" value="1"/>
</dbReference>
<reference evidence="1" key="2">
    <citation type="submission" date="2023-04" db="EMBL/GenBank/DDBJ databases">
        <authorList>
            <person name="Beletskiy A.V."/>
            <person name="Mardanov A.V."/>
            <person name="Ravin N.V."/>
        </authorList>
    </citation>
    <scope>NUCLEOTIDE SEQUENCE</scope>
    <source>
        <strain evidence="1">GKL-01</strain>
    </source>
</reference>
<organism evidence="1">
    <name type="scientific">Candidatus Thiocaldithrix dubininis</name>
    <dbReference type="NCBI Taxonomy" id="3080823"/>
    <lineage>
        <taxon>Bacteria</taxon>
        <taxon>Pseudomonadati</taxon>
        <taxon>Pseudomonadota</taxon>
        <taxon>Gammaproteobacteria</taxon>
        <taxon>Thiotrichales</taxon>
        <taxon>Thiotrichaceae</taxon>
        <taxon>Candidatus Thiocaldithrix</taxon>
    </lineage>
</organism>